<evidence type="ECO:0000313" key="2">
    <source>
        <dbReference type="EMBL" id="KIJ93206.1"/>
    </source>
</evidence>
<feature type="compositionally biased region" description="Basic and acidic residues" evidence="1">
    <location>
        <begin position="1"/>
        <end position="11"/>
    </location>
</feature>
<dbReference type="EMBL" id="KN838859">
    <property type="protein sequence ID" value="KIJ93206.1"/>
    <property type="molecule type" value="Genomic_DNA"/>
</dbReference>
<feature type="region of interest" description="Disordered" evidence="1">
    <location>
        <begin position="1"/>
        <end position="50"/>
    </location>
</feature>
<reference evidence="2 3" key="1">
    <citation type="submission" date="2014-04" db="EMBL/GenBank/DDBJ databases">
        <authorList>
            <consortium name="DOE Joint Genome Institute"/>
            <person name="Kuo A."/>
            <person name="Kohler A."/>
            <person name="Nagy L.G."/>
            <person name="Floudas D."/>
            <person name="Copeland A."/>
            <person name="Barry K.W."/>
            <person name="Cichocki N."/>
            <person name="Veneault-Fourrey C."/>
            <person name="LaButti K."/>
            <person name="Lindquist E.A."/>
            <person name="Lipzen A."/>
            <person name="Lundell T."/>
            <person name="Morin E."/>
            <person name="Murat C."/>
            <person name="Sun H."/>
            <person name="Tunlid A."/>
            <person name="Henrissat B."/>
            <person name="Grigoriev I.V."/>
            <person name="Hibbett D.S."/>
            <person name="Martin F."/>
            <person name="Nordberg H.P."/>
            <person name="Cantor M.N."/>
            <person name="Hua S.X."/>
        </authorList>
    </citation>
    <scope>NUCLEOTIDE SEQUENCE [LARGE SCALE GENOMIC DNA]</scope>
    <source>
        <strain evidence="2 3">LaAM-08-1</strain>
    </source>
</reference>
<organism evidence="2 3">
    <name type="scientific">Laccaria amethystina LaAM-08-1</name>
    <dbReference type="NCBI Taxonomy" id="1095629"/>
    <lineage>
        <taxon>Eukaryota</taxon>
        <taxon>Fungi</taxon>
        <taxon>Dikarya</taxon>
        <taxon>Basidiomycota</taxon>
        <taxon>Agaricomycotina</taxon>
        <taxon>Agaricomycetes</taxon>
        <taxon>Agaricomycetidae</taxon>
        <taxon>Agaricales</taxon>
        <taxon>Agaricineae</taxon>
        <taxon>Hydnangiaceae</taxon>
        <taxon>Laccaria</taxon>
    </lineage>
</organism>
<evidence type="ECO:0000313" key="3">
    <source>
        <dbReference type="Proteomes" id="UP000054477"/>
    </source>
</evidence>
<keyword evidence="3" id="KW-1185">Reference proteome</keyword>
<dbReference type="AlphaFoldDB" id="A0A0C9X6C1"/>
<name>A0A0C9X6C1_9AGAR</name>
<accession>A0A0C9X6C1</accession>
<gene>
    <name evidence="2" type="ORF">K443DRAFT_408348</name>
</gene>
<reference evidence="3" key="2">
    <citation type="submission" date="2015-01" db="EMBL/GenBank/DDBJ databases">
        <title>Evolutionary Origins and Diversification of the Mycorrhizal Mutualists.</title>
        <authorList>
            <consortium name="DOE Joint Genome Institute"/>
            <consortium name="Mycorrhizal Genomics Consortium"/>
            <person name="Kohler A."/>
            <person name="Kuo A."/>
            <person name="Nagy L.G."/>
            <person name="Floudas D."/>
            <person name="Copeland A."/>
            <person name="Barry K.W."/>
            <person name="Cichocki N."/>
            <person name="Veneault-Fourrey C."/>
            <person name="LaButti K."/>
            <person name="Lindquist E.A."/>
            <person name="Lipzen A."/>
            <person name="Lundell T."/>
            <person name="Morin E."/>
            <person name="Murat C."/>
            <person name="Riley R."/>
            <person name="Ohm R."/>
            <person name="Sun H."/>
            <person name="Tunlid A."/>
            <person name="Henrissat B."/>
            <person name="Grigoriev I.V."/>
            <person name="Hibbett D.S."/>
            <person name="Martin F."/>
        </authorList>
    </citation>
    <scope>NUCLEOTIDE SEQUENCE [LARGE SCALE GENOMIC DNA]</scope>
    <source>
        <strain evidence="3">LaAM-08-1</strain>
    </source>
</reference>
<evidence type="ECO:0000256" key="1">
    <source>
        <dbReference type="SAM" id="MobiDB-lite"/>
    </source>
</evidence>
<sequence length="134" mass="15233">MNVKREEEQKPLKSTQSPAADHGSWSKRSLPSKRARGQPQPAHVQIPRCVGPPADNAHPFAYHYKTGHRPQSFLRFWGAETHSPRQDFIFDGCRSSSRTSPFGEDSFFGSESTLCFRPICLPANMHYLDNTYCH</sequence>
<protein>
    <submittedName>
        <fullName evidence="2">Uncharacterized protein</fullName>
    </submittedName>
</protein>
<proteinExistence type="predicted"/>
<dbReference type="HOGENOM" id="CLU_2061871_0_0_1"/>
<dbReference type="Proteomes" id="UP000054477">
    <property type="component" value="Unassembled WGS sequence"/>
</dbReference>